<evidence type="ECO:0000313" key="4">
    <source>
        <dbReference type="Proteomes" id="UP000226079"/>
    </source>
</evidence>
<evidence type="ECO:0000259" key="2">
    <source>
        <dbReference type="Pfam" id="PF13411"/>
    </source>
</evidence>
<dbReference type="SUPFAM" id="SSF46955">
    <property type="entry name" value="Putative DNA-binding domain"/>
    <property type="match status" value="1"/>
</dbReference>
<dbReference type="Proteomes" id="UP000226079">
    <property type="component" value="Unassembled WGS sequence"/>
</dbReference>
<keyword evidence="4" id="KW-1185">Reference proteome</keyword>
<feature type="region of interest" description="Disordered" evidence="1">
    <location>
        <begin position="35"/>
        <end position="61"/>
    </location>
</feature>
<dbReference type="Gene3D" id="1.10.1660.10">
    <property type="match status" value="1"/>
</dbReference>
<dbReference type="InterPro" id="IPR000551">
    <property type="entry name" value="MerR-type_HTH_dom"/>
</dbReference>
<dbReference type="RefSeq" id="WP_169923726.1">
    <property type="nucleotide sequence ID" value="NZ_PDJC01000001.1"/>
</dbReference>
<dbReference type="InterPro" id="IPR009061">
    <property type="entry name" value="DNA-bd_dom_put_sf"/>
</dbReference>
<evidence type="ECO:0000256" key="1">
    <source>
        <dbReference type="SAM" id="MobiDB-lite"/>
    </source>
</evidence>
<evidence type="ECO:0000313" key="3">
    <source>
        <dbReference type="EMBL" id="PFG16290.1"/>
    </source>
</evidence>
<feature type="domain" description="HTH merR-type" evidence="2">
    <location>
        <begin position="217"/>
        <end position="264"/>
    </location>
</feature>
<dbReference type="Pfam" id="PF13411">
    <property type="entry name" value="MerR_1"/>
    <property type="match status" value="1"/>
</dbReference>
<organism evidence="3 4">
    <name type="scientific">Propionicimonas paludicola</name>
    <dbReference type="NCBI Taxonomy" id="185243"/>
    <lineage>
        <taxon>Bacteria</taxon>
        <taxon>Bacillati</taxon>
        <taxon>Actinomycetota</taxon>
        <taxon>Actinomycetes</taxon>
        <taxon>Propionibacteriales</taxon>
        <taxon>Nocardioidaceae</taxon>
        <taxon>Propionicimonas</taxon>
    </lineage>
</organism>
<name>A0A2A9CRM4_9ACTN</name>
<dbReference type="GO" id="GO:0006355">
    <property type="term" value="P:regulation of DNA-templated transcription"/>
    <property type="evidence" value="ECO:0007669"/>
    <property type="project" value="InterPro"/>
</dbReference>
<gene>
    <name evidence="3" type="ORF">ATK74_0824</name>
</gene>
<dbReference type="GO" id="GO:0003677">
    <property type="term" value="F:DNA binding"/>
    <property type="evidence" value="ECO:0007669"/>
    <property type="project" value="InterPro"/>
</dbReference>
<protein>
    <submittedName>
        <fullName evidence="3">MerR-like DNA binding protein</fullName>
    </submittedName>
</protein>
<dbReference type="AlphaFoldDB" id="A0A2A9CRM4"/>
<reference evidence="3 4" key="1">
    <citation type="submission" date="2017-10" db="EMBL/GenBank/DDBJ databases">
        <title>Sequencing the genomes of 1000 actinobacteria strains.</title>
        <authorList>
            <person name="Klenk H.-P."/>
        </authorList>
    </citation>
    <scope>NUCLEOTIDE SEQUENCE [LARGE SCALE GENOMIC DNA]</scope>
    <source>
        <strain evidence="3 4">DSM 15597</strain>
    </source>
</reference>
<dbReference type="EMBL" id="PDJC01000001">
    <property type="protein sequence ID" value="PFG16290.1"/>
    <property type="molecule type" value="Genomic_DNA"/>
</dbReference>
<comment type="caution">
    <text evidence="3">The sequence shown here is derived from an EMBL/GenBank/DDBJ whole genome shotgun (WGS) entry which is preliminary data.</text>
</comment>
<sequence>MSRGPWWQPKTQLSADEINQHTTHLAEIPTLYGQLPTIDEPDRADAGQPNDDGAHTQPGSRAPINLTVIHLQSTSIGIGWRQHDPGRTASIHRLGTLPALVWWTDNIARQMLAAPGVTMPPLANPATVATECDWLSHVTLFVLARAWAPLHVRDIATLHTRLSETVTGKREPWVPRCTKCNNQLRARDDVSWFECPACQKQYTPGTMVDLGRRQPPMSGEELAAILGVSPSTITTWRSRKLISPARRDSHGRPLYYLADVLRVKERVRDRGHHRRKS</sequence>
<proteinExistence type="predicted"/>
<accession>A0A2A9CRM4</accession>